<protein>
    <submittedName>
        <fullName evidence="2">Uncharacterized protein</fullName>
    </submittedName>
</protein>
<dbReference type="Gene3D" id="6.10.250.3110">
    <property type="match status" value="1"/>
</dbReference>
<gene>
    <name evidence="2" type="ORF">SEV965_LOCUS38340</name>
</gene>
<proteinExistence type="predicted"/>
<evidence type="ECO:0000313" key="3">
    <source>
        <dbReference type="Proteomes" id="UP000663889"/>
    </source>
</evidence>
<keyword evidence="1" id="KW-0175">Coiled coil</keyword>
<accession>A0A815WDX3</accession>
<reference evidence="2" key="1">
    <citation type="submission" date="2021-02" db="EMBL/GenBank/DDBJ databases">
        <authorList>
            <person name="Nowell W R."/>
        </authorList>
    </citation>
    <scope>NUCLEOTIDE SEQUENCE</scope>
</reference>
<evidence type="ECO:0000313" key="2">
    <source>
        <dbReference type="EMBL" id="CAF1544669.1"/>
    </source>
</evidence>
<evidence type="ECO:0000256" key="1">
    <source>
        <dbReference type="SAM" id="Coils"/>
    </source>
</evidence>
<name>A0A815WDX3_9BILA</name>
<dbReference type="EMBL" id="CAJNOU010009221">
    <property type="protein sequence ID" value="CAF1544669.1"/>
    <property type="molecule type" value="Genomic_DNA"/>
</dbReference>
<sequence>VHDLQTKLSSARDTIQQLKDKLNQSEAERRHLDQQATTYKLQIEELRRQFDNTATERDRSKSALETSNHERTNMEKIRITLNAQIDSLRADCERLQQSNTEFQRQRDIIGEEKDDLQKDKIRQVKENERCMKVIDNLENKISQLKTDITELREQYHKEKLGKDVLAQEKHVLSDALSRSESYRAEIEVELSKERSESATLRDLLCKVQALNEGLAQDKIELNRIILLVED</sequence>
<feature type="non-terminal residue" evidence="2">
    <location>
        <position position="230"/>
    </location>
</feature>
<dbReference type="AlphaFoldDB" id="A0A815WDX3"/>
<comment type="caution">
    <text evidence="2">The sequence shown here is derived from an EMBL/GenBank/DDBJ whole genome shotgun (WGS) entry which is preliminary data.</text>
</comment>
<organism evidence="2 3">
    <name type="scientific">Rotaria sordida</name>
    <dbReference type="NCBI Taxonomy" id="392033"/>
    <lineage>
        <taxon>Eukaryota</taxon>
        <taxon>Metazoa</taxon>
        <taxon>Spiralia</taxon>
        <taxon>Gnathifera</taxon>
        <taxon>Rotifera</taxon>
        <taxon>Eurotatoria</taxon>
        <taxon>Bdelloidea</taxon>
        <taxon>Philodinida</taxon>
        <taxon>Philodinidae</taxon>
        <taxon>Rotaria</taxon>
    </lineage>
</organism>
<feature type="coiled-coil region" evidence="1">
    <location>
        <begin position="1"/>
        <end position="154"/>
    </location>
</feature>
<dbReference type="Proteomes" id="UP000663889">
    <property type="component" value="Unassembled WGS sequence"/>
</dbReference>